<evidence type="ECO:0000313" key="3">
    <source>
        <dbReference type="Proteomes" id="UP000466554"/>
    </source>
</evidence>
<dbReference type="AlphaFoldDB" id="A0A7I7U440"/>
<sequence length="167" mass="17954">MGYHLDVITDDVGEAIRYAGGLMFDCCRAGWQVVVTTDDVAHTEALAILGVRAQSPGSSESAAPRRGDFRAVVSRFDHAPTTSPQTEDTRLHWADDHPEDSDAAIEPVRYRLSAAARAFKARALIRAGLPQSALDEQFWTADGTPLSTAADGGASRLPTRVGEYVRG</sequence>
<name>A0A7I7U440_MYCPF</name>
<proteinExistence type="predicted"/>
<evidence type="ECO:0000313" key="2">
    <source>
        <dbReference type="EMBL" id="BBY76098.1"/>
    </source>
</evidence>
<protein>
    <submittedName>
        <fullName evidence="2">Uncharacterized protein</fullName>
    </submittedName>
</protein>
<evidence type="ECO:0000256" key="1">
    <source>
        <dbReference type="SAM" id="MobiDB-lite"/>
    </source>
</evidence>
<reference evidence="2 3" key="1">
    <citation type="journal article" date="2019" name="Emerg. Microbes Infect.">
        <title>Comprehensive subspecies identification of 175 nontuberculous mycobacteria species based on 7547 genomic profiles.</title>
        <authorList>
            <person name="Matsumoto Y."/>
            <person name="Kinjo T."/>
            <person name="Motooka D."/>
            <person name="Nabeya D."/>
            <person name="Jung N."/>
            <person name="Uechi K."/>
            <person name="Horii T."/>
            <person name="Iida T."/>
            <person name="Fujita J."/>
            <person name="Nakamura S."/>
        </authorList>
    </citation>
    <scope>NUCLEOTIDE SEQUENCE [LARGE SCALE GENOMIC DNA]</scope>
    <source>
        <strain evidence="2 3">JCM 6367</strain>
    </source>
</reference>
<organism evidence="2 3">
    <name type="scientific">Mycolicibacterium parafortuitum</name>
    <name type="common">Mycobacterium parafortuitum</name>
    <dbReference type="NCBI Taxonomy" id="39692"/>
    <lineage>
        <taxon>Bacteria</taxon>
        <taxon>Bacillati</taxon>
        <taxon>Actinomycetota</taxon>
        <taxon>Actinomycetes</taxon>
        <taxon>Mycobacteriales</taxon>
        <taxon>Mycobacteriaceae</taxon>
        <taxon>Mycolicibacterium</taxon>
    </lineage>
</organism>
<feature type="compositionally biased region" description="Basic and acidic residues" evidence="1">
    <location>
        <begin position="87"/>
        <end position="96"/>
    </location>
</feature>
<dbReference type="EMBL" id="AP022598">
    <property type="protein sequence ID" value="BBY76098.1"/>
    <property type="molecule type" value="Genomic_DNA"/>
</dbReference>
<feature type="region of interest" description="Disordered" evidence="1">
    <location>
        <begin position="73"/>
        <end position="98"/>
    </location>
</feature>
<gene>
    <name evidence="2" type="ORF">MPRF_29970</name>
</gene>
<dbReference type="Proteomes" id="UP000466554">
    <property type="component" value="Chromosome"/>
</dbReference>
<dbReference type="RefSeq" id="WP_163766735.1">
    <property type="nucleotide sequence ID" value="NZ_AP022598.1"/>
</dbReference>
<accession>A0A7I7U440</accession>